<keyword evidence="1" id="KW-0732">Signal</keyword>
<evidence type="ECO:0000256" key="1">
    <source>
        <dbReference type="SAM" id="SignalP"/>
    </source>
</evidence>
<feature type="chain" id="PRO_5003377173" evidence="1">
    <location>
        <begin position="17"/>
        <end position="52"/>
    </location>
</feature>
<dbReference type="AlphaFoldDB" id="F8QEJ6"/>
<protein>
    <submittedName>
        <fullName evidence="2">Uncharacterized protein</fullName>
    </submittedName>
</protein>
<reference evidence="3" key="1">
    <citation type="journal article" date="2011" name="Science">
        <title>The plant cell wall-decomposing machinery underlies the functional diversity of forest fungi.</title>
        <authorList>
            <person name="Eastwood D.C."/>
            <person name="Floudas D."/>
            <person name="Binder M."/>
            <person name="Majcherczyk A."/>
            <person name="Schneider P."/>
            <person name="Aerts A."/>
            <person name="Asiegbu F.O."/>
            <person name="Baker S.E."/>
            <person name="Barry K."/>
            <person name="Bendiksby M."/>
            <person name="Blumentritt M."/>
            <person name="Coutinho P.M."/>
            <person name="Cullen D."/>
            <person name="de Vries R.P."/>
            <person name="Gathman A."/>
            <person name="Goodell B."/>
            <person name="Henrissat B."/>
            <person name="Ihrmark K."/>
            <person name="Kauserud H."/>
            <person name="Kohler A."/>
            <person name="LaButti K."/>
            <person name="Lapidus A."/>
            <person name="Lavin J.L."/>
            <person name="Lee Y.-H."/>
            <person name="Lindquist E."/>
            <person name="Lilly W."/>
            <person name="Lucas S."/>
            <person name="Morin E."/>
            <person name="Murat C."/>
            <person name="Oguiza J.A."/>
            <person name="Park J."/>
            <person name="Pisabarro A.G."/>
            <person name="Riley R."/>
            <person name="Rosling A."/>
            <person name="Salamov A."/>
            <person name="Schmidt O."/>
            <person name="Schmutz J."/>
            <person name="Skrede I."/>
            <person name="Stenlid J."/>
            <person name="Wiebenga A."/>
            <person name="Xie X."/>
            <person name="Kuees U."/>
            <person name="Hibbett D.S."/>
            <person name="Hoffmeister D."/>
            <person name="Hoegberg N."/>
            <person name="Martin F."/>
            <person name="Grigoriev I.V."/>
            <person name="Watkinson S.C."/>
        </authorList>
    </citation>
    <scope>NUCLEOTIDE SEQUENCE [LARGE SCALE GENOMIC DNA]</scope>
    <source>
        <strain evidence="3">strain S7.3</strain>
    </source>
</reference>
<dbReference type="Proteomes" id="UP000008063">
    <property type="component" value="Unassembled WGS sequence"/>
</dbReference>
<dbReference type="EMBL" id="GL945493">
    <property type="protein sequence ID" value="EGN93252.1"/>
    <property type="molecule type" value="Genomic_DNA"/>
</dbReference>
<sequence>MRLVFTITLKLIVNLALDFGRLSSHSRSREALLISQEAKHTSEFGGAPRCTR</sequence>
<gene>
    <name evidence="2" type="ORF">SERLA73DRAFT_145768</name>
</gene>
<organism evidence="3">
    <name type="scientific">Serpula lacrymans var. lacrymans (strain S7.3)</name>
    <name type="common">Dry rot fungus</name>
    <dbReference type="NCBI Taxonomy" id="936435"/>
    <lineage>
        <taxon>Eukaryota</taxon>
        <taxon>Fungi</taxon>
        <taxon>Dikarya</taxon>
        <taxon>Basidiomycota</taxon>
        <taxon>Agaricomycotina</taxon>
        <taxon>Agaricomycetes</taxon>
        <taxon>Agaricomycetidae</taxon>
        <taxon>Boletales</taxon>
        <taxon>Coniophorineae</taxon>
        <taxon>Serpulaceae</taxon>
        <taxon>Serpula</taxon>
    </lineage>
</organism>
<feature type="signal peptide" evidence="1">
    <location>
        <begin position="1"/>
        <end position="16"/>
    </location>
</feature>
<evidence type="ECO:0000313" key="3">
    <source>
        <dbReference type="Proteomes" id="UP000008063"/>
    </source>
</evidence>
<name>F8QEJ6_SERL3</name>
<keyword evidence="3" id="KW-1185">Reference proteome</keyword>
<dbReference type="HOGENOM" id="CLU_3088718_0_0_1"/>
<dbReference type="InParanoid" id="F8QEJ6"/>
<evidence type="ECO:0000313" key="2">
    <source>
        <dbReference type="EMBL" id="EGN93252.1"/>
    </source>
</evidence>
<accession>F8QEJ6</accession>
<proteinExistence type="predicted"/>